<evidence type="ECO:0000313" key="2">
    <source>
        <dbReference type="EMBL" id="RZC64056.1"/>
    </source>
</evidence>
<dbReference type="Gramene" id="RZC64056">
    <property type="protein sequence ID" value="RZC64056"/>
    <property type="gene ID" value="C5167_025804"/>
</dbReference>
<accession>A0A4Y7JU17</accession>
<feature type="region of interest" description="Disordered" evidence="1">
    <location>
        <begin position="87"/>
        <end position="108"/>
    </location>
</feature>
<name>A0A4Y7JU17_PAPSO</name>
<dbReference type="AlphaFoldDB" id="A0A4Y7JU17"/>
<organism evidence="2 3">
    <name type="scientific">Papaver somniferum</name>
    <name type="common">Opium poppy</name>
    <dbReference type="NCBI Taxonomy" id="3469"/>
    <lineage>
        <taxon>Eukaryota</taxon>
        <taxon>Viridiplantae</taxon>
        <taxon>Streptophyta</taxon>
        <taxon>Embryophyta</taxon>
        <taxon>Tracheophyta</taxon>
        <taxon>Spermatophyta</taxon>
        <taxon>Magnoliopsida</taxon>
        <taxon>Ranunculales</taxon>
        <taxon>Papaveraceae</taxon>
        <taxon>Papaveroideae</taxon>
        <taxon>Papaver</taxon>
    </lineage>
</organism>
<proteinExistence type="predicted"/>
<dbReference type="EMBL" id="CM010719">
    <property type="protein sequence ID" value="RZC64056.1"/>
    <property type="molecule type" value="Genomic_DNA"/>
</dbReference>
<sequence length="108" mass="12049">MNLLESAGFAHSNPYYAVKLFNKERLLATESAQVDLDVRGLEERISGSKRQKEEARMECAAVERHESRNELETIRFSYSDQIAKEEDITIGSPHSHSLAAKGGSPNSL</sequence>
<protein>
    <submittedName>
        <fullName evidence="2">Uncharacterized protein</fullName>
    </submittedName>
</protein>
<dbReference type="Proteomes" id="UP000316621">
    <property type="component" value="Chromosome 5"/>
</dbReference>
<keyword evidence="3" id="KW-1185">Reference proteome</keyword>
<evidence type="ECO:0000256" key="1">
    <source>
        <dbReference type="SAM" id="MobiDB-lite"/>
    </source>
</evidence>
<gene>
    <name evidence="2" type="ORF">C5167_025804</name>
</gene>
<evidence type="ECO:0000313" key="3">
    <source>
        <dbReference type="Proteomes" id="UP000316621"/>
    </source>
</evidence>
<reference evidence="2 3" key="1">
    <citation type="journal article" date="2018" name="Science">
        <title>The opium poppy genome and morphinan production.</title>
        <authorList>
            <person name="Guo L."/>
            <person name="Winzer T."/>
            <person name="Yang X."/>
            <person name="Li Y."/>
            <person name="Ning Z."/>
            <person name="He Z."/>
            <person name="Teodor R."/>
            <person name="Lu Y."/>
            <person name="Bowser T.A."/>
            <person name="Graham I.A."/>
            <person name="Ye K."/>
        </authorList>
    </citation>
    <scope>NUCLEOTIDE SEQUENCE [LARGE SCALE GENOMIC DNA]</scope>
    <source>
        <strain evidence="3">cv. HN1</strain>
        <tissue evidence="2">Leaves</tissue>
    </source>
</reference>